<accession>A0A518CNK0</accession>
<evidence type="ECO:0000313" key="4">
    <source>
        <dbReference type="EMBL" id="QDU80805.1"/>
    </source>
</evidence>
<dbReference type="InterPro" id="IPR009010">
    <property type="entry name" value="Asp_de-COase-like_dom_sf"/>
</dbReference>
<dbReference type="PANTHER" id="PTHR42783">
    <property type="entry name" value="GLUTAMATE SYNTHASE [NADPH] SMALL CHAIN"/>
    <property type="match status" value="1"/>
</dbReference>
<protein>
    <submittedName>
        <fullName evidence="4">Tetrathionate reductase subunit B</fullName>
    </submittedName>
</protein>
<dbReference type="EMBL" id="CP036281">
    <property type="protein sequence ID" value="QDU80805.1"/>
    <property type="molecule type" value="Genomic_DNA"/>
</dbReference>
<dbReference type="InterPro" id="IPR017896">
    <property type="entry name" value="4Fe4S_Fe-S-bd"/>
</dbReference>
<name>A0A518CNK0_9PLAN</name>
<dbReference type="InterPro" id="IPR006656">
    <property type="entry name" value="Mopterin_OxRdtase"/>
</dbReference>
<dbReference type="SUPFAM" id="SSF53706">
    <property type="entry name" value="Formate dehydrogenase/DMSO reductase, domains 1-3"/>
    <property type="match status" value="1"/>
</dbReference>
<dbReference type="NCBIfam" id="TIGR04519">
    <property type="entry name" value="MoCo_extend_TAT"/>
    <property type="match status" value="1"/>
</dbReference>
<evidence type="ECO:0000256" key="2">
    <source>
        <dbReference type="SAM" id="MobiDB-lite"/>
    </source>
</evidence>
<dbReference type="CDD" id="cd02784">
    <property type="entry name" value="MopB_CT_PHLH"/>
    <property type="match status" value="1"/>
</dbReference>
<reference evidence="4 5" key="1">
    <citation type="submission" date="2019-02" db="EMBL/GenBank/DDBJ databases">
        <title>Deep-cultivation of Planctomycetes and their phenomic and genomic characterization uncovers novel biology.</title>
        <authorList>
            <person name="Wiegand S."/>
            <person name="Jogler M."/>
            <person name="Boedeker C."/>
            <person name="Pinto D."/>
            <person name="Vollmers J."/>
            <person name="Rivas-Marin E."/>
            <person name="Kohn T."/>
            <person name="Peeters S.H."/>
            <person name="Heuer A."/>
            <person name="Rast P."/>
            <person name="Oberbeckmann S."/>
            <person name="Bunk B."/>
            <person name="Jeske O."/>
            <person name="Meyerdierks A."/>
            <person name="Storesund J.E."/>
            <person name="Kallscheuer N."/>
            <person name="Luecker S."/>
            <person name="Lage O.M."/>
            <person name="Pohl T."/>
            <person name="Merkel B.J."/>
            <person name="Hornburger P."/>
            <person name="Mueller R.-W."/>
            <person name="Bruemmer F."/>
            <person name="Labrenz M."/>
            <person name="Spormann A.M."/>
            <person name="Op den Camp H."/>
            <person name="Overmann J."/>
            <person name="Amann R."/>
            <person name="Jetten M.S.M."/>
            <person name="Mascher T."/>
            <person name="Medema M.H."/>
            <person name="Devos D.P."/>
            <person name="Kaster A.-K."/>
            <person name="Ovreas L."/>
            <person name="Rohde M."/>
            <person name="Galperin M.Y."/>
            <person name="Jogler C."/>
        </authorList>
    </citation>
    <scope>NUCLEOTIDE SEQUENCE [LARGE SCALE GENOMIC DNA]</scope>
    <source>
        <strain evidence="4 5">Pla110</strain>
    </source>
</reference>
<feature type="compositionally biased region" description="Basic and acidic residues" evidence="2">
    <location>
        <begin position="994"/>
        <end position="1012"/>
    </location>
</feature>
<dbReference type="CDD" id="cd10551">
    <property type="entry name" value="PsrB"/>
    <property type="match status" value="1"/>
</dbReference>
<dbReference type="KEGG" id="plon:Pla110_25400"/>
<dbReference type="Gene3D" id="3.40.50.740">
    <property type="match status" value="1"/>
</dbReference>
<evidence type="ECO:0000313" key="5">
    <source>
        <dbReference type="Proteomes" id="UP000317178"/>
    </source>
</evidence>
<dbReference type="OrthoDB" id="9779457at2"/>
<dbReference type="SUPFAM" id="SSF54862">
    <property type="entry name" value="4Fe-4S ferredoxins"/>
    <property type="match status" value="1"/>
</dbReference>
<sequence length="1026" mass="113360">MSSVKETAKNQKYWRSLDQLEGTPEFEEFLHREFPQAASEFPENISRRRWLQLMGASFALAGMTGCRWEQETIAPFTSRPANRIPGKTQKFATMVNRGGYAHSLIVTSSDGRPIKVEGNIDHPASLGATTAFDQAEMLHLYDPDRRLTVTKIDGDKREEKSWGEALAALQDRLTGDGSGFAVLSECSTSLTQARLKQTLQEQYPNLAWYQHESLNRENEWKGAELAFGTPLRPQYDLTKADIVLSLDADLLGMHPNSVSNIRQWSSRRVPEKSEMNRWYVVESQFTTTGSTADHRQPLRASAIPGWLAKLEQGLSDSEAAVSLSDFDKAVIDDLTHHKGTSLVVAGPNMPPEVHAVVARINGLLENLGQTVTYTNEPLAGGGTLTELVSSIDSGNVSSLLILGGNPVYTAADDLQFASKLNNIAFTVHLSQYKDETSRLCTWHLPAAHSFESWGDGVSYNGVYTLQQPLIDPLHDGKSALEMLSILSGEGDKPARVLVGDTFRTLGSDNDSENAWRAAVHLGLSESGGLNAETAELQESAQSVKLDGLRPVEGLELTLVASSSLYDGRYANNGWLQETPDPLTKLTWDNVALISYATAEKLGVENYTFVTIRANGKKFDIPAYIMPGQPDDTISIELGYGRVAAGAVGGQIDEDLDPVGVNAGVLRTVGSMDLVRGVEIETTGRKAIMASTQDHHLIDKAGMEEISGRIGELVRGGTLSHYEDHPDFAQHMVHHPPLESLWEDVKPDSEPEHKWGMSIDLSRCIGCNACSVACQSENNVPVVGKDQVSKGREMHWLRIDRYFEGDIENPKVANQVVACQQCENAPCEQVCPVAATVHSDEGLNDMVYNRCIGTRYCGNNCPYKVRRFNFFNFNKQYEQPGHELVGMVLNPEVTVRHRGVMEKCTFCVQRIQNGKIDAKVTNSEIKDGDIMTACQQACPANAIEFGDLKQEDSLVSQAHNNPRSYAMLEELNVRPRNKFLARIRNPHPSLEEEVDHGHHDEHAHDEHEVHGDETAETVPVENEENQE</sequence>
<feature type="domain" description="4Fe-4S ferredoxin-type" evidence="3">
    <location>
        <begin position="754"/>
        <end position="784"/>
    </location>
</feature>
<dbReference type="PROSITE" id="PS51379">
    <property type="entry name" value="4FE4S_FER_2"/>
    <property type="match status" value="2"/>
</dbReference>
<dbReference type="PANTHER" id="PTHR42783:SF3">
    <property type="entry name" value="GLUTAMATE SYNTHASE [NADPH] SMALL CHAIN-RELATED"/>
    <property type="match status" value="1"/>
</dbReference>
<dbReference type="RefSeq" id="WP_144996043.1">
    <property type="nucleotide sequence ID" value="NZ_CP036281.1"/>
</dbReference>
<proteinExistence type="predicted"/>
<gene>
    <name evidence="4" type="primary">ttrB_1</name>
    <name evidence="4" type="ORF">Pla110_25400</name>
</gene>
<dbReference type="Proteomes" id="UP000317178">
    <property type="component" value="Chromosome"/>
</dbReference>
<feature type="domain" description="4Fe-4S ferredoxin-type" evidence="3">
    <location>
        <begin position="807"/>
        <end position="840"/>
    </location>
</feature>
<organism evidence="4 5">
    <name type="scientific">Polystyrenella longa</name>
    <dbReference type="NCBI Taxonomy" id="2528007"/>
    <lineage>
        <taxon>Bacteria</taxon>
        <taxon>Pseudomonadati</taxon>
        <taxon>Planctomycetota</taxon>
        <taxon>Planctomycetia</taxon>
        <taxon>Planctomycetales</taxon>
        <taxon>Planctomycetaceae</taxon>
        <taxon>Polystyrenella</taxon>
    </lineage>
</organism>
<keyword evidence="5" id="KW-1185">Reference proteome</keyword>
<dbReference type="InterPro" id="IPR030948">
    <property type="entry name" value="TAT_var_transloc_signal_dom"/>
</dbReference>
<evidence type="ECO:0000256" key="1">
    <source>
        <dbReference type="ARBA" id="ARBA00022723"/>
    </source>
</evidence>
<dbReference type="GO" id="GO:0046872">
    <property type="term" value="F:metal ion binding"/>
    <property type="evidence" value="ECO:0007669"/>
    <property type="project" value="UniProtKB-KW"/>
</dbReference>
<keyword evidence="1" id="KW-0479">Metal-binding</keyword>
<dbReference type="Gene3D" id="3.30.70.20">
    <property type="match status" value="2"/>
</dbReference>
<evidence type="ECO:0000259" key="3">
    <source>
        <dbReference type="PROSITE" id="PS51379"/>
    </source>
</evidence>
<dbReference type="Gene3D" id="3.30.200.210">
    <property type="match status" value="1"/>
</dbReference>
<dbReference type="SUPFAM" id="SSF50692">
    <property type="entry name" value="ADC-like"/>
    <property type="match status" value="1"/>
</dbReference>
<dbReference type="Pfam" id="PF00384">
    <property type="entry name" value="Molybdopterin"/>
    <property type="match status" value="1"/>
</dbReference>
<feature type="region of interest" description="Disordered" evidence="2">
    <location>
        <begin position="989"/>
        <end position="1026"/>
    </location>
</feature>
<dbReference type="AlphaFoldDB" id="A0A518CNK0"/>
<dbReference type="GO" id="GO:0016491">
    <property type="term" value="F:oxidoreductase activity"/>
    <property type="evidence" value="ECO:0007669"/>
    <property type="project" value="InterPro"/>
</dbReference>